<proteinExistence type="predicted"/>
<sequence>MKKIILLILMLALLNSCEKEVKNTYFTSDEIYNKIIEAIDITHKEISEKQTLFYVLNRYDTLIVMSTKYENVIKPTFMIKKEGTFYINSCKIIVTKPYYPTFKIIKYPNELKQNDVEKYLNHYDGNDYQKGVMYKIKDLEHLELIAKGDLRKYFYPIKEYKLPVIEPPK</sequence>
<organism evidence="1 2">
    <name type="scientific">Chryseobacterium nematophagum</name>
    <dbReference type="NCBI Taxonomy" id="2305228"/>
    <lineage>
        <taxon>Bacteria</taxon>
        <taxon>Pseudomonadati</taxon>
        <taxon>Bacteroidota</taxon>
        <taxon>Flavobacteriia</taxon>
        <taxon>Flavobacteriales</taxon>
        <taxon>Weeksellaceae</taxon>
        <taxon>Chryseobacterium group</taxon>
        <taxon>Chryseobacterium</taxon>
    </lineage>
</organism>
<dbReference type="AlphaFoldDB" id="A0A3M7LBV9"/>
<dbReference type="Proteomes" id="UP000267524">
    <property type="component" value="Unassembled WGS sequence"/>
</dbReference>
<accession>A0A3M7LBV9</accession>
<dbReference type="RefSeq" id="WP_122546824.1">
    <property type="nucleotide sequence ID" value="NZ_QWIV01000013.1"/>
</dbReference>
<keyword evidence="2" id="KW-1185">Reference proteome</keyword>
<comment type="caution">
    <text evidence="1">The sequence shown here is derived from an EMBL/GenBank/DDBJ whole genome shotgun (WGS) entry which is preliminary data.</text>
</comment>
<evidence type="ECO:0000313" key="2">
    <source>
        <dbReference type="Proteomes" id="UP000267524"/>
    </source>
</evidence>
<dbReference type="EMBL" id="QWIV01000013">
    <property type="protein sequence ID" value="RMZ59699.1"/>
    <property type="molecule type" value="Genomic_DNA"/>
</dbReference>
<gene>
    <name evidence="1" type="ORF">D1632_08730</name>
</gene>
<protein>
    <submittedName>
        <fullName evidence="1">Uncharacterized protein</fullName>
    </submittedName>
</protein>
<reference evidence="1 2" key="1">
    <citation type="submission" date="2018-08" db="EMBL/GenBank/DDBJ databases">
        <title>Chryseobacterium nematophagum: a novel matrix digesting pathogen of nematodes.</title>
        <authorList>
            <person name="Page A."/>
            <person name="Roberts M."/>
            <person name="Felix M.-A."/>
            <person name="Weir W."/>
        </authorList>
    </citation>
    <scope>NUCLEOTIDE SEQUENCE [LARGE SCALE GENOMIC DNA]</scope>
    <source>
        <strain evidence="1 2">JUb275</strain>
    </source>
</reference>
<name>A0A3M7LBV9_9FLAO</name>
<evidence type="ECO:0000313" key="1">
    <source>
        <dbReference type="EMBL" id="RMZ59699.1"/>
    </source>
</evidence>